<dbReference type="SMART" id="SM00421">
    <property type="entry name" value="HTH_LUXR"/>
    <property type="match status" value="1"/>
</dbReference>
<dbReference type="InterPro" id="IPR039420">
    <property type="entry name" value="WalR-like"/>
</dbReference>
<dbReference type="EMBL" id="JACGWZ010000004">
    <property type="protein sequence ID" value="MBA8826026.1"/>
    <property type="molecule type" value="Genomic_DNA"/>
</dbReference>
<dbReference type="InterPro" id="IPR058245">
    <property type="entry name" value="NreC/VraR/RcsB-like_REC"/>
</dbReference>
<comment type="caution">
    <text evidence="8">The sequence shown here is derived from an EMBL/GenBank/DDBJ whole genome shotgun (WGS) entry which is preliminary data.</text>
</comment>
<evidence type="ECO:0000256" key="2">
    <source>
        <dbReference type="ARBA" id="ARBA00023015"/>
    </source>
</evidence>
<feature type="domain" description="HTH luxR-type" evidence="6">
    <location>
        <begin position="143"/>
        <end position="208"/>
    </location>
</feature>
<feature type="modified residue" description="4-aspartylphosphate" evidence="5">
    <location>
        <position position="52"/>
    </location>
</feature>
<dbReference type="SMART" id="SM00448">
    <property type="entry name" value="REC"/>
    <property type="match status" value="1"/>
</dbReference>
<dbReference type="InterPro" id="IPR016032">
    <property type="entry name" value="Sig_transdc_resp-reg_C-effctor"/>
</dbReference>
<keyword evidence="3 8" id="KW-0238">DNA-binding</keyword>
<evidence type="ECO:0000256" key="1">
    <source>
        <dbReference type="ARBA" id="ARBA00022553"/>
    </source>
</evidence>
<name>A0A839E0H8_9PSEU</name>
<dbReference type="PANTHER" id="PTHR43214">
    <property type="entry name" value="TWO-COMPONENT RESPONSE REGULATOR"/>
    <property type="match status" value="1"/>
</dbReference>
<dbReference type="Pfam" id="PF00072">
    <property type="entry name" value="Response_reg"/>
    <property type="match status" value="1"/>
</dbReference>
<accession>A0A839E0H8</accession>
<keyword evidence="1 5" id="KW-0597">Phosphoprotein</keyword>
<evidence type="ECO:0000256" key="5">
    <source>
        <dbReference type="PROSITE-ProRule" id="PRU00169"/>
    </source>
</evidence>
<dbReference type="Gene3D" id="3.40.50.2300">
    <property type="match status" value="1"/>
</dbReference>
<sequence length="214" mass="22838">MRVLLAEDSVVLREGLARLLAARGHEVVGEVGDAEMVAEAVDARRPDVVVADVRMPPTHTDDGLRAARRIRAQHPEIGILVFSQYVETHYATKLLADGADGVGYLLKDRVSEVSDFVDALEQVVAGGTVLDPEVVSRLMGGTGPSTLAALTPREREVLALMAEGRSNTAVSAELVVTAGAVEKYVAGIFDKLGLHSDQGSNRRVLAVLRYLQGC</sequence>
<proteinExistence type="predicted"/>
<dbReference type="GO" id="GO:0000160">
    <property type="term" value="P:phosphorelay signal transduction system"/>
    <property type="evidence" value="ECO:0007669"/>
    <property type="project" value="InterPro"/>
</dbReference>
<dbReference type="PROSITE" id="PS50043">
    <property type="entry name" value="HTH_LUXR_2"/>
    <property type="match status" value="1"/>
</dbReference>
<keyword evidence="2" id="KW-0805">Transcription regulation</keyword>
<dbReference type="GO" id="GO:0006355">
    <property type="term" value="P:regulation of DNA-templated transcription"/>
    <property type="evidence" value="ECO:0007669"/>
    <property type="project" value="InterPro"/>
</dbReference>
<evidence type="ECO:0000313" key="9">
    <source>
        <dbReference type="Proteomes" id="UP000569329"/>
    </source>
</evidence>
<dbReference type="PROSITE" id="PS50110">
    <property type="entry name" value="RESPONSE_REGULATORY"/>
    <property type="match status" value="1"/>
</dbReference>
<keyword evidence="9" id="KW-1185">Reference proteome</keyword>
<dbReference type="InterPro" id="IPR011006">
    <property type="entry name" value="CheY-like_superfamily"/>
</dbReference>
<dbReference type="GO" id="GO:0003677">
    <property type="term" value="F:DNA binding"/>
    <property type="evidence" value="ECO:0007669"/>
    <property type="project" value="UniProtKB-KW"/>
</dbReference>
<protein>
    <submittedName>
        <fullName evidence="8">DNA-binding NarL/FixJ family response regulator</fullName>
    </submittedName>
</protein>
<evidence type="ECO:0000259" key="7">
    <source>
        <dbReference type="PROSITE" id="PS50110"/>
    </source>
</evidence>
<reference evidence="8 9" key="1">
    <citation type="submission" date="2020-07" db="EMBL/GenBank/DDBJ databases">
        <title>Sequencing the genomes of 1000 actinobacteria strains.</title>
        <authorList>
            <person name="Klenk H.-P."/>
        </authorList>
    </citation>
    <scope>NUCLEOTIDE SEQUENCE [LARGE SCALE GENOMIC DNA]</scope>
    <source>
        <strain evidence="8 9">DSM 45975</strain>
    </source>
</reference>
<evidence type="ECO:0000259" key="6">
    <source>
        <dbReference type="PROSITE" id="PS50043"/>
    </source>
</evidence>
<dbReference type="CDD" id="cd17535">
    <property type="entry name" value="REC_NarL-like"/>
    <property type="match status" value="1"/>
</dbReference>
<organism evidence="8 9">
    <name type="scientific">Halosaccharopolyspora lacisalsi</name>
    <dbReference type="NCBI Taxonomy" id="1000566"/>
    <lineage>
        <taxon>Bacteria</taxon>
        <taxon>Bacillati</taxon>
        <taxon>Actinomycetota</taxon>
        <taxon>Actinomycetes</taxon>
        <taxon>Pseudonocardiales</taxon>
        <taxon>Pseudonocardiaceae</taxon>
        <taxon>Halosaccharopolyspora</taxon>
    </lineage>
</organism>
<dbReference type="PRINTS" id="PR00038">
    <property type="entry name" value="HTHLUXR"/>
</dbReference>
<gene>
    <name evidence="8" type="ORF">FHX42_003392</name>
</gene>
<dbReference type="SUPFAM" id="SSF46894">
    <property type="entry name" value="C-terminal effector domain of the bipartite response regulators"/>
    <property type="match status" value="1"/>
</dbReference>
<dbReference type="RefSeq" id="WP_182545339.1">
    <property type="nucleotide sequence ID" value="NZ_JACGWZ010000004.1"/>
</dbReference>
<feature type="domain" description="Response regulatory" evidence="7">
    <location>
        <begin position="2"/>
        <end position="122"/>
    </location>
</feature>
<dbReference type="CDD" id="cd06170">
    <property type="entry name" value="LuxR_C_like"/>
    <property type="match status" value="1"/>
</dbReference>
<evidence type="ECO:0000256" key="4">
    <source>
        <dbReference type="ARBA" id="ARBA00023163"/>
    </source>
</evidence>
<keyword evidence="4" id="KW-0804">Transcription</keyword>
<dbReference type="AlphaFoldDB" id="A0A839E0H8"/>
<dbReference type="Proteomes" id="UP000569329">
    <property type="component" value="Unassembled WGS sequence"/>
</dbReference>
<dbReference type="Pfam" id="PF00196">
    <property type="entry name" value="GerE"/>
    <property type="match status" value="1"/>
</dbReference>
<dbReference type="SUPFAM" id="SSF52172">
    <property type="entry name" value="CheY-like"/>
    <property type="match status" value="1"/>
</dbReference>
<dbReference type="InterPro" id="IPR000792">
    <property type="entry name" value="Tscrpt_reg_LuxR_C"/>
</dbReference>
<dbReference type="PANTHER" id="PTHR43214:SF24">
    <property type="entry name" value="TRANSCRIPTIONAL REGULATORY PROTEIN NARL-RELATED"/>
    <property type="match status" value="1"/>
</dbReference>
<dbReference type="InterPro" id="IPR001789">
    <property type="entry name" value="Sig_transdc_resp-reg_receiver"/>
</dbReference>
<evidence type="ECO:0000256" key="3">
    <source>
        <dbReference type="ARBA" id="ARBA00023125"/>
    </source>
</evidence>
<evidence type="ECO:0000313" key="8">
    <source>
        <dbReference type="EMBL" id="MBA8826026.1"/>
    </source>
</evidence>